<comment type="function">
    <text evidence="6">Component of the origin recognition complex (ORC) that binds origins of replication. DNA-binding is ATP-dependent. ORC is required to assemble the pre-replication complex necessary to initiate DNA replication.</text>
</comment>
<keyword evidence="4 6" id="KW-0235">DNA replication</keyword>
<dbReference type="Pfam" id="PF24882">
    <property type="entry name" value="WHD_ORC2"/>
    <property type="match status" value="1"/>
</dbReference>
<dbReference type="GO" id="GO:0006260">
    <property type="term" value="P:DNA replication"/>
    <property type="evidence" value="ECO:0007669"/>
    <property type="project" value="UniProtKB-UniRule"/>
</dbReference>
<feature type="region of interest" description="Disordered" evidence="7">
    <location>
        <begin position="108"/>
        <end position="168"/>
    </location>
</feature>
<dbReference type="EMBL" id="JARKIK010000018">
    <property type="protein sequence ID" value="KAK8746316.1"/>
    <property type="molecule type" value="Genomic_DNA"/>
</dbReference>
<feature type="domain" description="Origin recognition complex subunit 2 RecA-like" evidence="8">
    <location>
        <begin position="320"/>
        <end position="481"/>
    </location>
</feature>
<evidence type="ECO:0000256" key="5">
    <source>
        <dbReference type="ARBA" id="ARBA00023242"/>
    </source>
</evidence>
<comment type="caution">
    <text evidence="10">The sequence shown here is derived from an EMBL/GenBank/DDBJ whole genome shotgun (WGS) entry which is preliminary data.</text>
</comment>
<evidence type="ECO:0000256" key="1">
    <source>
        <dbReference type="ARBA" id="ARBA00004123"/>
    </source>
</evidence>
<feature type="compositionally biased region" description="Acidic residues" evidence="7">
    <location>
        <begin position="188"/>
        <end position="221"/>
    </location>
</feature>
<dbReference type="InterPro" id="IPR056772">
    <property type="entry name" value="RecA-like_ORC2"/>
</dbReference>
<dbReference type="PANTHER" id="PTHR14052">
    <property type="entry name" value="ORIGIN RECOGNITION COMPLEX SUBUNIT 2"/>
    <property type="match status" value="1"/>
</dbReference>
<dbReference type="Proteomes" id="UP001445076">
    <property type="component" value="Unassembled WGS sequence"/>
</dbReference>
<dbReference type="InterPro" id="IPR007220">
    <property type="entry name" value="ORC2"/>
</dbReference>
<dbReference type="AlphaFoldDB" id="A0AAW0Y4I5"/>
<evidence type="ECO:0000256" key="2">
    <source>
        <dbReference type="ARBA" id="ARBA00007421"/>
    </source>
</evidence>
<keyword evidence="11" id="KW-1185">Reference proteome</keyword>
<feature type="compositionally biased region" description="Basic and acidic residues" evidence="7">
    <location>
        <begin position="252"/>
        <end position="261"/>
    </location>
</feature>
<accession>A0AAW0Y4I5</accession>
<feature type="compositionally biased region" description="Basic residues" evidence="7">
    <location>
        <begin position="230"/>
        <end position="240"/>
    </location>
</feature>
<gene>
    <name evidence="10" type="ORF">OTU49_017363</name>
</gene>
<feature type="compositionally biased region" description="Low complexity" evidence="7">
    <location>
        <begin position="115"/>
        <end position="146"/>
    </location>
</feature>
<evidence type="ECO:0000256" key="6">
    <source>
        <dbReference type="RuleBase" id="RU368084"/>
    </source>
</evidence>
<comment type="similarity">
    <text evidence="2 6">Belongs to the ORC2 family.</text>
</comment>
<comment type="subcellular location">
    <subcellularLocation>
        <location evidence="1 6">Nucleus</location>
    </subcellularLocation>
</comment>
<feature type="region of interest" description="Disordered" evidence="7">
    <location>
        <begin position="184"/>
        <end position="261"/>
    </location>
</feature>
<dbReference type="Pfam" id="PF04084">
    <property type="entry name" value="RecA-like_ORC2"/>
    <property type="match status" value="1"/>
</dbReference>
<organism evidence="10 11">
    <name type="scientific">Cherax quadricarinatus</name>
    <name type="common">Australian red claw crayfish</name>
    <dbReference type="NCBI Taxonomy" id="27406"/>
    <lineage>
        <taxon>Eukaryota</taxon>
        <taxon>Metazoa</taxon>
        <taxon>Ecdysozoa</taxon>
        <taxon>Arthropoda</taxon>
        <taxon>Crustacea</taxon>
        <taxon>Multicrustacea</taxon>
        <taxon>Malacostraca</taxon>
        <taxon>Eumalacostraca</taxon>
        <taxon>Eucarida</taxon>
        <taxon>Decapoda</taxon>
        <taxon>Pleocyemata</taxon>
        <taxon>Astacidea</taxon>
        <taxon>Parastacoidea</taxon>
        <taxon>Parastacidae</taxon>
        <taxon>Cherax</taxon>
    </lineage>
</organism>
<dbReference type="GO" id="GO:0005664">
    <property type="term" value="C:nuclear origin of replication recognition complex"/>
    <property type="evidence" value="ECO:0007669"/>
    <property type="project" value="UniProtKB-UniRule"/>
</dbReference>
<dbReference type="InterPro" id="IPR056773">
    <property type="entry name" value="WHD_ORC2"/>
</dbReference>
<proteinExistence type="inferred from homology"/>
<comment type="subunit">
    <text evidence="6">Component of the origin recognition complex (ORC).</text>
</comment>
<evidence type="ECO:0000313" key="10">
    <source>
        <dbReference type="EMBL" id="KAK8746316.1"/>
    </source>
</evidence>
<sequence>NNMETRAKSKFSVTFVDDNLVEKITNGTNGHTGTPIPLSQRGSGRLTMGSRTSAGDTIELPPLQEMDEEVVDIFYKPTELLGESPLKGSSVFGFCTPKKKWGMLEKAESVKKKYGSPSTPKTPKSSLKQYPSTPTTPKRPSTDSKSGFTTPRSTRRLSGVVQEVRTPYSFRKKVKQRINKIVFKEDSSSSDEEDDDDDDDDSSYSLSEPEDESKENIDFQEECIKTPGKTPKRTPLKHSKILSGTPGKKPTRVLEKGGRGRKIKDVEMVGKADDYFTSNGDTGKVVTSDHTLSRLETPRLSPEALQSILSSVATSHQREREALLEEHMHMFPRWMTFLCEGFSVFLYGLGSKKQLISKFQQEYLAQFDHIVVNGFFPSLTLKNLLNNITEDIIDHTGSFHSIQEQLEFIQGFYTKSSAESLFIIIHNLDGPMLRGEKSQSAIAHLASIPHVHILASIDHINAPLIFDSSRMSHYNALWCDATTLAPYSEETSFENSLLVQQSGSLALSSLIHVFRSLTPNAKGIFLLLAQHQLDQKDNSNYIGLSFNDMYQRCRELFLVNSDLTLRAQLTEFRDHKLIRSKKGLDGIENLVIPLDSNILHDFINQQESDKLS</sequence>
<dbReference type="GO" id="GO:0003688">
    <property type="term" value="F:DNA replication origin binding"/>
    <property type="evidence" value="ECO:0007669"/>
    <property type="project" value="UniProtKB-UniRule"/>
</dbReference>
<reference evidence="10 11" key="1">
    <citation type="journal article" date="2024" name="BMC Genomics">
        <title>Genome assembly of redclaw crayfish (Cherax quadricarinatus) provides insights into its immune adaptation and hypoxia tolerance.</title>
        <authorList>
            <person name="Liu Z."/>
            <person name="Zheng J."/>
            <person name="Li H."/>
            <person name="Fang K."/>
            <person name="Wang S."/>
            <person name="He J."/>
            <person name="Zhou D."/>
            <person name="Weng S."/>
            <person name="Chi M."/>
            <person name="Gu Z."/>
            <person name="He J."/>
            <person name="Li F."/>
            <person name="Wang M."/>
        </authorList>
    </citation>
    <scope>NUCLEOTIDE SEQUENCE [LARGE SCALE GENOMIC DNA]</scope>
    <source>
        <strain evidence="10">ZL_2023a</strain>
    </source>
</reference>
<keyword evidence="5 6" id="KW-0539">Nucleus</keyword>
<evidence type="ECO:0000259" key="8">
    <source>
        <dbReference type="Pfam" id="PF04084"/>
    </source>
</evidence>
<dbReference type="PANTHER" id="PTHR14052:SF0">
    <property type="entry name" value="ORIGIN RECOGNITION COMPLEX SUBUNIT 2"/>
    <property type="match status" value="1"/>
</dbReference>
<evidence type="ECO:0000256" key="4">
    <source>
        <dbReference type="ARBA" id="ARBA00022705"/>
    </source>
</evidence>
<protein>
    <recommendedName>
        <fullName evidence="3 6">Origin recognition complex subunit 2</fullName>
    </recommendedName>
</protein>
<evidence type="ECO:0000313" key="11">
    <source>
        <dbReference type="Proteomes" id="UP001445076"/>
    </source>
</evidence>
<feature type="non-terminal residue" evidence="10">
    <location>
        <position position="1"/>
    </location>
</feature>
<evidence type="ECO:0000256" key="7">
    <source>
        <dbReference type="SAM" id="MobiDB-lite"/>
    </source>
</evidence>
<name>A0AAW0Y4I5_CHEQU</name>
<evidence type="ECO:0000259" key="9">
    <source>
        <dbReference type="Pfam" id="PF24882"/>
    </source>
</evidence>
<evidence type="ECO:0000256" key="3">
    <source>
        <dbReference type="ARBA" id="ARBA00019080"/>
    </source>
</evidence>
<feature type="domain" description="Origin recognition complex subunit 2 winged-helix" evidence="9">
    <location>
        <begin position="537"/>
        <end position="596"/>
    </location>
</feature>